<feature type="transmembrane region" description="Helical" evidence="1">
    <location>
        <begin position="38"/>
        <end position="58"/>
    </location>
</feature>
<organism evidence="3 4">
    <name type="scientific">Kurthia populi</name>
    <dbReference type="NCBI Taxonomy" id="1562132"/>
    <lineage>
        <taxon>Bacteria</taxon>
        <taxon>Bacillati</taxon>
        <taxon>Bacillota</taxon>
        <taxon>Bacilli</taxon>
        <taxon>Bacillales</taxon>
        <taxon>Caryophanaceae</taxon>
        <taxon>Kurthia</taxon>
    </lineage>
</organism>
<dbReference type="EMBL" id="JBHUOR010000133">
    <property type="protein sequence ID" value="MFD2870061.1"/>
    <property type="molecule type" value="Genomic_DNA"/>
</dbReference>
<dbReference type="Proteomes" id="UP001597568">
    <property type="component" value="Unassembled WGS sequence"/>
</dbReference>
<feature type="transmembrane region" description="Helical" evidence="1">
    <location>
        <begin position="12"/>
        <end position="32"/>
    </location>
</feature>
<reference evidence="4" key="1">
    <citation type="journal article" date="2019" name="Int. J. Syst. Evol. Microbiol.">
        <title>The Global Catalogue of Microorganisms (GCM) 10K type strain sequencing project: providing services to taxonomists for standard genome sequencing and annotation.</title>
        <authorList>
            <consortium name="The Broad Institute Genomics Platform"/>
            <consortium name="The Broad Institute Genome Sequencing Center for Infectious Disease"/>
            <person name="Wu L."/>
            <person name="Ma J."/>
        </authorList>
    </citation>
    <scope>NUCLEOTIDE SEQUENCE [LARGE SCALE GENOMIC DNA]</scope>
    <source>
        <strain evidence="4">KCTC 33522</strain>
    </source>
</reference>
<name>A0ABW5Y5M0_9BACL</name>
<sequence length="402" mass="46140">MKKQYTRLSSSALFRLLFVVVLLIVSFCFALLQGGFTSWFIFYMLVPPFVYSIMLWFMPISQFDVRRSTDNTRLEQHDTLEMTITLTRKNRWPLLYVIVEEVLPKGVFDSVEQHETRRLVALGFRKEVSWTYAIQDVPRGEHQLVGVYVTVTDFFGWVKKTKFIEGKRTVIVFPKIQPLVYKKMLRYKTPGSAKALQSRLKDTNVVAGIRDYEAGDRMSWIHWKSFAKTGKLQTKEFEPYRDDSTWIVLDTLPSEYFEPQVSFAASILASAQKQHESLSYMTASTRPFTAQNLQTNEQLQSLLVHLAGVQEEGFDAQKMYSYNEDLRQAAIIHFITSSLTNEWVEALSNTAATPKNCVIFIIVNPTEVHAATDVEKRAATRGMRIIYVPANRFAAAFEGGKA</sequence>
<protein>
    <submittedName>
        <fullName evidence="3">DUF58 domain-containing protein</fullName>
    </submittedName>
</protein>
<dbReference type="Pfam" id="PF01882">
    <property type="entry name" value="DUF58"/>
    <property type="match status" value="1"/>
</dbReference>
<evidence type="ECO:0000313" key="3">
    <source>
        <dbReference type="EMBL" id="MFD2870061.1"/>
    </source>
</evidence>
<evidence type="ECO:0000313" key="4">
    <source>
        <dbReference type="Proteomes" id="UP001597568"/>
    </source>
</evidence>
<dbReference type="PANTHER" id="PTHR34351">
    <property type="entry name" value="SLR1927 PROTEIN-RELATED"/>
    <property type="match status" value="1"/>
</dbReference>
<dbReference type="InterPro" id="IPR002881">
    <property type="entry name" value="DUF58"/>
</dbReference>
<evidence type="ECO:0000259" key="2">
    <source>
        <dbReference type="Pfam" id="PF01882"/>
    </source>
</evidence>
<dbReference type="RefSeq" id="WP_380148721.1">
    <property type="nucleotide sequence ID" value="NZ_JBHUOR010000133.1"/>
</dbReference>
<evidence type="ECO:0000256" key="1">
    <source>
        <dbReference type="SAM" id="Phobius"/>
    </source>
</evidence>
<proteinExistence type="predicted"/>
<keyword evidence="1" id="KW-1133">Transmembrane helix</keyword>
<feature type="domain" description="DUF58" evidence="2">
    <location>
        <begin position="209"/>
        <end position="366"/>
    </location>
</feature>
<comment type="caution">
    <text evidence="3">The sequence shown here is derived from an EMBL/GenBank/DDBJ whole genome shotgun (WGS) entry which is preliminary data.</text>
</comment>
<keyword evidence="1" id="KW-0812">Transmembrane</keyword>
<keyword evidence="1" id="KW-0472">Membrane</keyword>
<accession>A0ABW5Y5M0</accession>
<keyword evidence="4" id="KW-1185">Reference proteome</keyword>
<dbReference type="PANTHER" id="PTHR34351:SF2">
    <property type="entry name" value="DUF58 DOMAIN-CONTAINING PROTEIN"/>
    <property type="match status" value="1"/>
</dbReference>
<gene>
    <name evidence="3" type="ORF">ACFSY7_16335</name>
</gene>